<sequence length="162" mass="18393">MSKKIVNDTCPVARSLSVFGDTWSILILRDAHAGFTRFDQFRKRLNIAPTMLTKRLNDLVEDGLLTKCRYSDNPPREEYLLTQAGRDFLPILFVIADWGSKHVPHQNPDLMAQFYDEKQGTAIEPVVIDQQTGAKIGTRKIFIKQGRVSQSAEKQLTEKTDA</sequence>
<feature type="domain" description="HTH hxlR-type" evidence="4">
    <location>
        <begin position="10"/>
        <end position="107"/>
    </location>
</feature>
<dbReference type="PANTHER" id="PTHR33204:SF17">
    <property type="entry name" value="TRANSCRIPTIONAL REGULATORY PROTEIN"/>
    <property type="match status" value="1"/>
</dbReference>
<evidence type="ECO:0000313" key="5">
    <source>
        <dbReference type="EMBL" id="MCJ8146538.1"/>
    </source>
</evidence>
<keyword evidence="6" id="KW-1185">Reference proteome</keyword>
<dbReference type="EMBL" id="JAKUML010000008">
    <property type="protein sequence ID" value="MCJ8146538.1"/>
    <property type="molecule type" value="Genomic_DNA"/>
</dbReference>
<dbReference type="Gene3D" id="1.10.10.10">
    <property type="entry name" value="Winged helix-like DNA-binding domain superfamily/Winged helix DNA-binding domain"/>
    <property type="match status" value="1"/>
</dbReference>
<dbReference type="SUPFAM" id="SSF46785">
    <property type="entry name" value="Winged helix' DNA-binding domain"/>
    <property type="match status" value="1"/>
</dbReference>
<evidence type="ECO:0000256" key="3">
    <source>
        <dbReference type="ARBA" id="ARBA00023163"/>
    </source>
</evidence>
<name>A0A9X1WXQ1_9GAMM</name>
<gene>
    <name evidence="5" type="ORF">MKI79_06430</name>
</gene>
<keyword evidence="1" id="KW-0805">Transcription regulation</keyword>
<protein>
    <submittedName>
        <fullName evidence="5">Helix-turn-helix transcriptional regulator</fullName>
    </submittedName>
</protein>
<dbReference type="InterPro" id="IPR036390">
    <property type="entry name" value="WH_DNA-bd_sf"/>
</dbReference>
<dbReference type="InterPro" id="IPR036388">
    <property type="entry name" value="WH-like_DNA-bd_sf"/>
</dbReference>
<dbReference type="RefSeq" id="WP_241571221.1">
    <property type="nucleotide sequence ID" value="NZ_JAKUML010000008.1"/>
</dbReference>
<organism evidence="5 6">
    <name type="scientific">Acinetobacter sedimenti</name>
    <dbReference type="NCBI Taxonomy" id="2919922"/>
    <lineage>
        <taxon>Bacteria</taxon>
        <taxon>Pseudomonadati</taxon>
        <taxon>Pseudomonadota</taxon>
        <taxon>Gammaproteobacteria</taxon>
        <taxon>Moraxellales</taxon>
        <taxon>Moraxellaceae</taxon>
        <taxon>Acinetobacter</taxon>
    </lineage>
</organism>
<evidence type="ECO:0000259" key="4">
    <source>
        <dbReference type="PROSITE" id="PS51118"/>
    </source>
</evidence>
<comment type="caution">
    <text evidence="5">The sequence shown here is derived from an EMBL/GenBank/DDBJ whole genome shotgun (WGS) entry which is preliminary data.</text>
</comment>
<dbReference type="AlphaFoldDB" id="A0A9X1WXQ1"/>
<evidence type="ECO:0000256" key="1">
    <source>
        <dbReference type="ARBA" id="ARBA00023015"/>
    </source>
</evidence>
<keyword evidence="3" id="KW-0804">Transcription</keyword>
<dbReference type="PROSITE" id="PS51118">
    <property type="entry name" value="HTH_HXLR"/>
    <property type="match status" value="1"/>
</dbReference>
<dbReference type="Pfam" id="PF01638">
    <property type="entry name" value="HxlR"/>
    <property type="match status" value="1"/>
</dbReference>
<reference evidence="5" key="1">
    <citation type="submission" date="2022-02" db="EMBL/GenBank/DDBJ databases">
        <title>Acinetobacter A3.8 sp. nov., isolated from Sediment (Zhairuo Island).</title>
        <authorList>
            <person name="Zheng K."/>
        </authorList>
    </citation>
    <scope>NUCLEOTIDE SEQUENCE</scope>
    <source>
        <strain evidence="5">A3.8</strain>
    </source>
</reference>
<dbReference type="Proteomes" id="UP001139701">
    <property type="component" value="Unassembled WGS sequence"/>
</dbReference>
<dbReference type="InterPro" id="IPR002577">
    <property type="entry name" value="HTH_HxlR"/>
</dbReference>
<dbReference type="PANTHER" id="PTHR33204">
    <property type="entry name" value="TRANSCRIPTIONAL REGULATOR, MARR FAMILY"/>
    <property type="match status" value="1"/>
</dbReference>
<accession>A0A9X1WXQ1</accession>
<proteinExistence type="predicted"/>
<evidence type="ECO:0000313" key="6">
    <source>
        <dbReference type="Proteomes" id="UP001139701"/>
    </source>
</evidence>
<evidence type="ECO:0000256" key="2">
    <source>
        <dbReference type="ARBA" id="ARBA00023125"/>
    </source>
</evidence>
<keyword evidence="2" id="KW-0238">DNA-binding</keyword>
<dbReference type="GO" id="GO:0003677">
    <property type="term" value="F:DNA binding"/>
    <property type="evidence" value="ECO:0007669"/>
    <property type="project" value="UniProtKB-KW"/>
</dbReference>